<keyword evidence="7" id="KW-1185">Reference proteome</keyword>
<organism evidence="6 7">
    <name type="scientific">Kingdonia uniflora</name>
    <dbReference type="NCBI Taxonomy" id="39325"/>
    <lineage>
        <taxon>Eukaryota</taxon>
        <taxon>Viridiplantae</taxon>
        <taxon>Streptophyta</taxon>
        <taxon>Embryophyta</taxon>
        <taxon>Tracheophyta</taxon>
        <taxon>Spermatophyta</taxon>
        <taxon>Magnoliopsida</taxon>
        <taxon>Ranunculales</taxon>
        <taxon>Circaeasteraceae</taxon>
        <taxon>Kingdonia</taxon>
    </lineage>
</organism>
<evidence type="ECO:0000256" key="1">
    <source>
        <dbReference type="ARBA" id="ARBA00023002"/>
    </source>
</evidence>
<evidence type="ECO:0000313" key="7">
    <source>
        <dbReference type="Proteomes" id="UP000541444"/>
    </source>
</evidence>
<dbReference type="Proteomes" id="UP000541444">
    <property type="component" value="Unassembled WGS sequence"/>
</dbReference>
<evidence type="ECO:0000259" key="4">
    <source>
        <dbReference type="Pfam" id="PF01266"/>
    </source>
</evidence>
<gene>
    <name evidence="6" type="ORF">GIB67_015903</name>
</gene>
<dbReference type="SUPFAM" id="SSF51905">
    <property type="entry name" value="FAD/NAD(P)-binding domain"/>
    <property type="match status" value="1"/>
</dbReference>
<evidence type="ECO:0000256" key="2">
    <source>
        <dbReference type="ARBA" id="ARBA00023033"/>
    </source>
</evidence>
<evidence type="ECO:0000256" key="3">
    <source>
        <dbReference type="ARBA" id="ARBA00024018"/>
    </source>
</evidence>
<proteinExistence type="inferred from homology"/>
<dbReference type="OrthoDB" id="1878542at2759"/>
<dbReference type="InterPro" id="IPR002938">
    <property type="entry name" value="FAD-bd"/>
</dbReference>
<protein>
    <recommendedName>
        <fullName evidence="8">FAD-binding domain-containing protein</fullName>
    </recommendedName>
</protein>
<dbReference type="PANTHER" id="PTHR45934">
    <property type="entry name" value="FAD/NAD(P)-BINDING OXIDOREDUCTASE FAMILY PROTEIN"/>
    <property type="match status" value="1"/>
</dbReference>
<evidence type="ECO:0000313" key="6">
    <source>
        <dbReference type="EMBL" id="KAF6175218.1"/>
    </source>
</evidence>
<dbReference type="EMBL" id="JACGCM010000207">
    <property type="protein sequence ID" value="KAF6175218.1"/>
    <property type="molecule type" value="Genomic_DNA"/>
</dbReference>
<feature type="domain" description="FAD dependent oxidoreductase" evidence="4">
    <location>
        <begin position="6"/>
        <end position="53"/>
    </location>
</feature>
<keyword evidence="2" id="KW-0503">Monooxygenase</keyword>
<keyword evidence="1" id="KW-0560">Oxidoreductase</keyword>
<dbReference type="InterPro" id="IPR044560">
    <property type="entry name" value="MOase"/>
</dbReference>
<feature type="domain" description="FAD-binding" evidence="5">
    <location>
        <begin position="67"/>
        <end position="292"/>
    </location>
</feature>
<dbReference type="PANTHER" id="PTHR45934:SF1">
    <property type="entry name" value="OS04G0423100 PROTEIN"/>
    <property type="match status" value="1"/>
</dbReference>
<accession>A0A7J7P7P2</accession>
<dbReference type="AlphaFoldDB" id="A0A7J7P7P2"/>
<comment type="caution">
    <text evidence="6">The sequence shown here is derived from an EMBL/GenBank/DDBJ whole genome shotgun (WGS) entry which is preliminary data.</text>
</comment>
<dbReference type="InterPro" id="IPR006076">
    <property type="entry name" value="FAD-dep_OxRdtase"/>
</dbReference>
<evidence type="ECO:0000259" key="5">
    <source>
        <dbReference type="Pfam" id="PF01494"/>
    </source>
</evidence>
<comment type="similarity">
    <text evidence="3">Belongs to the 3-hydroxybenzoate 6-hydroxylase family.</text>
</comment>
<dbReference type="GO" id="GO:0004497">
    <property type="term" value="F:monooxygenase activity"/>
    <property type="evidence" value="ECO:0007669"/>
    <property type="project" value="UniProtKB-KW"/>
</dbReference>
<evidence type="ECO:0008006" key="8">
    <source>
        <dbReference type="Google" id="ProtNLM"/>
    </source>
</evidence>
<dbReference type="Pfam" id="PF01266">
    <property type="entry name" value="DAO"/>
    <property type="match status" value="1"/>
</dbReference>
<dbReference type="GO" id="GO:0071949">
    <property type="term" value="F:FAD binding"/>
    <property type="evidence" value="ECO:0007669"/>
    <property type="project" value="InterPro"/>
</dbReference>
<dbReference type="Gene3D" id="3.50.50.60">
    <property type="entry name" value="FAD/NAD(P)-binding domain"/>
    <property type="match status" value="2"/>
</dbReference>
<dbReference type="InterPro" id="IPR036188">
    <property type="entry name" value="FAD/NAD-bd_sf"/>
</dbReference>
<name>A0A7J7P7P2_9MAGN</name>
<dbReference type="Pfam" id="PF01494">
    <property type="entry name" value="FAD_binding_3"/>
    <property type="match status" value="1"/>
</dbReference>
<sequence length="349" mass="38674">MEIKQDVVIIGAGIASLATALALKQVGIHALVLEKSPELRTTGAALTLFPNAWVISGPRTLQRGSLLKALAEQLPTNTIRFSIKMSNYIETRTIDGATIIVLHLDEGTIIKTKVLIGCDGMHSRIAEWLGLSASISSGRWAVGGLTRYPQGHGFDHIFQLFLHQGQRIGITPINEFELQWFVVSSSRPIKVYGVVQETDISSLTWSSLVFRVPWNALFEKLSDGNITVAGDAMHPMTPEIAQGACSALEDAVVLARHIGNSFHEHGKIIPREVSKAIELYVKERRLRGAALITGSFLSGWVQQIRSGWFTNFLRDKIFYRFLYGRIADFVSYDCGKLPQNPTPIDEKYD</sequence>
<reference evidence="6 7" key="1">
    <citation type="journal article" date="2020" name="IScience">
        <title>Genome Sequencing of the Endangered Kingdonia uniflora (Circaeasteraceae, Ranunculales) Reveals Potential Mechanisms of Evolutionary Specialization.</title>
        <authorList>
            <person name="Sun Y."/>
            <person name="Deng T."/>
            <person name="Zhang A."/>
            <person name="Moore M.J."/>
            <person name="Landis J.B."/>
            <person name="Lin N."/>
            <person name="Zhang H."/>
            <person name="Zhang X."/>
            <person name="Huang J."/>
            <person name="Zhang X."/>
            <person name="Sun H."/>
            <person name="Wang H."/>
        </authorList>
    </citation>
    <scope>NUCLEOTIDE SEQUENCE [LARGE SCALE GENOMIC DNA]</scope>
    <source>
        <strain evidence="6">TB1705</strain>
        <tissue evidence="6">Leaf</tissue>
    </source>
</reference>